<keyword evidence="3" id="KW-1185">Reference proteome</keyword>
<feature type="domain" description="Methyltransferase" evidence="1">
    <location>
        <begin position="27"/>
        <end position="164"/>
    </location>
</feature>
<dbReference type="SUPFAM" id="SSF53335">
    <property type="entry name" value="S-adenosyl-L-methionine-dependent methyltransferases"/>
    <property type="match status" value="1"/>
</dbReference>
<name>A0A1S1QCQ7_9ACTN</name>
<dbReference type="RefSeq" id="WP_071062849.1">
    <property type="nucleotide sequence ID" value="NZ_MAXA01000171.1"/>
</dbReference>
<accession>A0A1S1QCQ7</accession>
<evidence type="ECO:0000313" key="3">
    <source>
        <dbReference type="Proteomes" id="UP000179769"/>
    </source>
</evidence>
<dbReference type="InterPro" id="IPR029063">
    <property type="entry name" value="SAM-dependent_MTases_sf"/>
</dbReference>
<sequence>MDRFTPERHWVGWHRQYDVAGSSLHRRLALVQRRIRQALDSQPAGEIRVLSMCAGQGRDLLGVLADHARRDDVRARLVELDPELAADAEHAARSAGLDGVEVVVGDASDSGVYEGVTPVNLALVCGVFGNLSDVDVRHTVEQLPRLCRPTATVIWTRHRRSPDLTPAVRSWFADAGFEQVGFDVEDGFLIGVGTHRLVGPPLPYRPDIRLFDFVGDGDDAHR</sequence>
<dbReference type="Proteomes" id="UP000179769">
    <property type="component" value="Unassembled WGS sequence"/>
</dbReference>
<reference evidence="3" key="1">
    <citation type="submission" date="2016-07" db="EMBL/GenBank/DDBJ databases">
        <title>Frankia sp. NRRL B-16219 Genome sequencing.</title>
        <authorList>
            <person name="Ghodhbane-Gtari F."/>
            <person name="Swanson E."/>
            <person name="Gueddou A."/>
            <person name="Louati M."/>
            <person name="Nouioui I."/>
            <person name="Hezbri K."/>
            <person name="Abebe-Akele F."/>
            <person name="Simpson S."/>
            <person name="Morris K."/>
            <person name="Thomas K."/>
            <person name="Gtari M."/>
            <person name="Tisa L.S."/>
        </authorList>
    </citation>
    <scope>NUCLEOTIDE SEQUENCE [LARGE SCALE GENOMIC DNA]</scope>
    <source>
        <strain evidence="3">NRRL B-16219</strain>
    </source>
</reference>
<dbReference type="CDD" id="cd02440">
    <property type="entry name" value="AdoMet_MTases"/>
    <property type="match status" value="1"/>
</dbReference>
<comment type="caution">
    <text evidence="2">The sequence shown here is derived from an EMBL/GenBank/DDBJ whole genome shotgun (WGS) entry which is preliminary data.</text>
</comment>
<dbReference type="OrthoDB" id="8163513at2"/>
<dbReference type="GO" id="GO:0008168">
    <property type="term" value="F:methyltransferase activity"/>
    <property type="evidence" value="ECO:0007669"/>
    <property type="project" value="UniProtKB-KW"/>
</dbReference>
<evidence type="ECO:0000313" key="2">
    <source>
        <dbReference type="EMBL" id="OHV30862.1"/>
    </source>
</evidence>
<dbReference type="InterPro" id="IPR022744">
    <property type="entry name" value="MeTrfase_dom_put"/>
</dbReference>
<dbReference type="Gene3D" id="3.40.50.150">
    <property type="entry name" value="Vaccinia Virus protein VP39"/>
    <property type="match status" value="1"/>
</dbReference>
<organism evidence="2 3">
    <name type="scientific">Parafrankia soli</name>
    <dbReference type="NCBI Taxonomy" id="2599596"/>
    <lineage>
        <taxon>Bacteria</taxon>
        <taxon>Bacillati</taxon>
        <taxon>Actinomycetota</taxon>
        <taxon>Actinomycetes</taxon>
        <taxon>Frankiales</taxon>
        <taxon>Frankiaceae</taxon>
        <taxon>Parafrankia</taxon>
    </lineage>
</organism>
<dbReference type="AlphaFoldDB" id="A0A1S1QCQ7"/>
<dbReference type="Pfam" id="PF12147">
    <property type="entry name" value="Methyltransf_20"/>
    <property type="match status" value="1"/>
</dbReference>
<dbReference type="GO" id="GO:0032259">
    <property type="term" value="P:methylation"/>
    <property type="evidence" value="ECO:0007669"/>
    <property type="project" value="UniProtKB-KW"/>
</dbReference>
<protein>
    <submittedName>
        <fullName evidence="2">Methyltransferase</fullName>
    </submittedName>
</protein>
<dbReference type="EMBL" id="MAXA01000171">
    <property type="protein sequence ID" value="OHV30862.1"/>
    <property type="molecule type" value="Genomic_DNA"/>
</dbReference>
<keyword evidence="2" id="KW-0489">Methyltransferase</keyword>
<keyword evidence="2" id="KW-0808">Transferase</keyword>
<evidence type="ECO:0000259" key="1">
    <source>
        <dbReference type="Pfam" id="PF12147"/>
    </source>
</evidence>
<proteinExistence type="predicted"/>
<gene>
    <name evidence="2" type="ORF">BBK14_33945</name>
</gene>